<dbReference type="Proteomes" id="UP000231451">
    <property type="component" value="Unassembled WGS sequence"/>
</dbReference>
<dbReference type="OrthoDB" id="9808480at2"/>
<evidence type="ECO:0000313" key="2">
    <source>
        <dbReference type="EMBL" id="PJM75888.1"/>
    </source>
</evidence>
<name>A0A2M9HGD5_9BIFI</name>
<dbReference type="GO" id="GO:0008168">
    <property type="term" value="F:methyltransferase activity"/>
    <property type="evidence" value="ECO:0007669"/>
    <property type="project" value="UniProtKB-KW"/>
</dbReference>
<reference evidence="2 3" key="1">
    <citation type="submission" date="2017-10" db="EMBL/GenBank/DDBJ databases">
        <title>Draft genome sequences of strains TRE 1, TRE 9, TRE H and TRI 7, isolated from tamarins, belonging to four potential novel Bifidobacterium species.</title>
        <authorList>
            <person name="Mattarelli P."/>
            <person name="Modesto M."/>
            <person name="Puglisi E."/>
            <person name="Morelli L."/>
            <person name="Spezio C."/>
            <person name="Bonetti A."/>
            <person name="Sandri C."/>
        </authorList>
    </citation>
    <scope>NUCLEOTIDE SEQUENCE [LARGE SCALE GENOMIC DNA]</scope>
    <source>
        <strain evidence="3">TRI7</strain>
    </source>
</reference>
<keyword evidence="2" id="KW-0489">Methyltransferase</keyword>
<evidence type="ECO:0000259" key="1">
    <source>
        <dbReference type="Pfam" id="PF13649"/>
    </source>
</evidence>
<keyword evidence="3" id="KW-1185">Reference proteome</keyword>
<dbReference type="AlphaFoldDB" id="A0A2M9HGD5"/>
<evidence type="ECO:0000313" key="3">
    <source>
        <dbReference type="Proteomes" id="UP000231451"/>
    </source>
</evidence>
<dbReference type="EMBL" id="PEBK01000002">
    <property type="protein sequence ID" value="PJM75888.1"/>
    <property type="molecule type" value="Genomic_DNA"/>
</dbReference>
<dbReference type="Gene3D" id="3.40.50.150">
    <property type="entry name" value="Vaccinia Virus protein VP39"/>
    <property type="match status" value="1"/>
</dbReference>
<proteinExistence type="predicted"/>
<protein>
    <submittedName>
        <fullName evidence="2">SAM-dependent methyltransferase</fullName>
    </submittedName>
</protein>
<keyword evidence="2" id="KW-0808">Transferase</keyword>
<dbReference type="SUPFAM" id="SSF53335">
    <property type="entry name" value="S-adenosyl-L-methionine-dependent methyltransferases"/>
    <property type="match status" value="1"/>
</dbReference>
<gene>
    <name evidence="2" type="ORF">CSQ87_03240</name>
</gene>
<dbReference type="InterPro" id="IPR029063">
    <property type="entry name" value="SAM-dependent_MTases_sf"/>
</dbReference>
<feature type="domain" description="Methyltransferase" evidence="1">
    <location>
        <begin position="47"/>
        <end position="138"/>
    </location>
</feature>
<sequence length="244" mass="27740">MPKSTVVDYFAGNENLLDDSAKRSPNITQSRFRLLHTALTVTDPGRVLSIGMGSGIAEEKLRDEYGINIVKGVEPSEGFAALARKRGFEVEVAGAQEVDYEPDAYDTIVYNGSSFGFLNDDELKDTWRRNYEALSAHGKLVFTDVPKESALGAVLYLTQRYPEIKDDDFQDLLEGTTFYRTGRDEYKPYWHLTEWYVDLLRSLGFREFRFFQTVLANPPYQEQAVEDPIEGYKKGNYIAVVALK</sequence>
<dbReference type="GO" id="GO:0032259">
    <property type="term" value="P:methylation"/>
    <property type="evidence" value="ECO:0007669"/>
    <property type="project" value="UniProtKB-KW"/>
</dbReference>
<dbReference type="InterPro" id="IPR041698">
    <property type="entry name" value="Methyltransf_25"/>
</dbReference>
<accession>A0A2M9HGD5</accession>
<comment type="caution">
    <text evidence="2">The sequence shown here is derived from an EMBL/GenBank/DDBJ whole genome shotgun (WGS) entry which is preliminary data.</text>
</comment>
<dbReference type="RefSeq" id="WP_100512421.1">
    <property type="nucleotide sequence ID" value="NZ_PEBK01000002.1"/>
</dbReference>
<dbReference type="Pfam" id="PF13649">
    <property type="entry name" value="Methyltransf_25"/>
    <property type="match status" value="1"/>
</dbReference>
<organism evidence="2 3">
    <name type="scientific">Bifidobacterium simiarum</name>
    <dbReference type="NCBI Taxonomy" id="2045441"/>
    <lineage>
        <taxon>Bacteria</taxon>
        <taxon>Bacillati</taxon>
        <taxon>Actinomycetota</taxon>
        <taxon>Actinomycetes</taxon>
        <taxon>Bifidobacteriales</taxon>
        <taxon>Bifidobacteriaceae</taxon>
        <taxon>Bifidobacterium</taxon>
    </lineage>
</organism>